<sequence>MSYMQAEHVLHADLAPFTSIYEYLWPDAFSRLPSGRLQGPKSVTSSKDSKHIRRHRRLSPDDEPSHRHQTGFFSWPRSGGRVTATGLCRVLIDRRRHARNRRGFVYVALARRDSAPGLYSTQSITQMGRIARHVTATSTLVVAFSPGSHGSIIVTR</sequence>
<protein>
    <submittedName>
        <fullName evidence="2">Uncharacterized protein</fullName>
    </submittedName>
</protein>
<reference evidence="2 3" key="1">
    <citation type="submission" date="2017-06" db="EMBL/GenBank/DDBJ databases">
        <title>Ant-infecting Ophiocordyceps genomes reveal a high diversity of potential behavioral manipulation genes and a possible major role for enterotoxins.</title>
        <authorList>
            <person name="De Bekker C."/>
            <person name="Evans H.C."/>
            <person name="Brachmann A."/>
            <person name="Hughes D.P."/>
        </authorList>
    </citation>
    <scope>NUCLEOTIDE SEQUENCE [LARGE SCALE GENOMIC DNA]</scope>
    <source>
        <strain evidence="2 3">Map16</strain>
    </source>
</reference>
<proteinExistence type="predicted"/>
<accession>A0A2C5ZBA8</accession>
<evidence type="ECO:0000313" key="2">
    <source>
        <dbReference type="EMBL" id="PHH76694.1"/>
    </source>
</evidence>
<dbReference type="AlphaFoldDB" id="A0A2C5ZBA8"/>
<evidence type="ECO:0000256" key="1">
    <source>
        <dbReference type="SAM" id="MobiDB-lite"/>
    </source>
</evidence>
<comment type="caution">
    <text evidence="2">The sequence shown here is derived from an EMBL/GenBank/DDBJ whole genome shotgun (WGS) entry which is preliminary data.</text>
</comment>
<evidence type="ECO:0000313" key="3">
    <source>
        <dbReference type="Proteomes" id="UP000226431"/>
    </source>
</evidence>
<name>A0A2C5ZBA8_9HYPO</name>
<organism evidence="2 3">
    <name type="scientific">Ophiocordyceps camponoti-rufipedis</name>
    <dbReference type="NCBI Taxonomy" id="2004952"/>
    <lineage>
        <taxon>Eukaryota</taxon>
        <taxon>Fungi</taxon>
        <taxon>Dikarya</taxon>
        <taxon>Ascomycota</taxon>
        <taxon>Pezizomycotina</taxon>
        <taxon>Sordariomycetes</taxon>
        <taxon>Hypocreomycetidae</taxon>
        <taxon>Hypocreales</taxon>
        <taxon>Ophiocordycipitaceae</taxon>
        <taxon>Ophiocordyceps</taxon>
    </lineage>
</organism>
<feature type="region of interest" description="Disordered" evidence="1">
    <location>
        <begin position="36"/>
        <end position="72"/>
    </location>
</feature>
<dbReference type="EMBL" id="NJES01000152">
    <property type="protein sequence ID" value="PHH76694.1"/>
    <property type="molecule type" value="Genomic_DNA"/>
</dbReference>
<dbReference type="Proteomes" id="UP000226431">
    <property type="component" value="Unassembled WGS sequence"/>
</dbReference>
<keyword evidence="3" id="KW-1185">Reference proteome</keyword>
<gene>
    <name evidence="2" type="ORF">CDD80_1332</name>
</gene>